<feature type="transmembrane region" description="Helical" evidence="2">
    <location>
        <begin position="153"/>
        <end position="176"/>
    </location>
</feature>
<name>A0A0P1FSD1_9RHOB</name>
<dbReference type="AlphaFoldDB" id="A0A0P1FSD1"/>
<keyword evidence="2" id="KW-0472">Membrane</keyword>
<dbReference type="RefSeq" id="WP_058242842.1">
    <property type="nucleotide sequence ID" value="NZ_CYSB01000027.1"/>
</dbReference>
<keyword evidence="1" id="KW-0175">Coiled coil</keyword>
<dbReference type="SUPFAM" id="SSF111369">
    <property type="entry name" value="HlyD-like secretion proteins"/>
    <property type="match status" value="1"/>
</dbReference>
<dbReference type="EMBL" id="CYSC01000021">
    <property type="protein sequence ID" value="CUH71533.1"/>
    <property type="molecule type" value="Genomic_DNA"/>
</dbReference>
<protein>
    <submittedName>
        <fullName evidence="4">Zn-dependent proteases</fullName>
    </submittedName>
</protein>
<dbReference type="PANTHER" id="PTHR13325">
    <property type="entry name" value="PROTEASE M50 MEMBRANE-BOUND TRANSCRIPTION FACTOR SITE 2 PROTEASE"/>
    <property type="match status" value="1"/>
</dbReference>
<dbReference type="InterPro" id="IPR001193">
    <property type="entry name" value="MBTPS2"/>
</dbReference>
<keyword evidence="4" id="KW-0645">Protease</keyword>
<keyword evidence="4" id="KW-0378">Hydrolase</keyword>
<feature type="transmembrane region" description="Helical" evidence="2">
    <location>
        <begin position="424"/>
        <end position="445"/>
    </location>
</feature>
<organism evidence="4 6">
    <name type="scientific">Thalassovita autumnalis</name>
    <dbReference type="NCBI Taxonomy" id="2072972"/>
    <lineage>
        <taxon>Bacteria</taxon>
        <taxon>Pseudomonadati</taxon>
        <taxon>Pseudomonadota</taxon>
        <taxon>Alphaproteobacteria</taxon>
        <taxon>Rhodobacterales</taxon>
        <taxon>Roseobacteraceae</taxon>
        <taxon>Thalassovita</taxon>
    </lineage>
</organism>
<dbReference type="GO" id="GO:0004222">
    <property type="term" value="F:metalloendopeptidase activity"/>
    <property type="evidence" value="ECO:0007669"/>
    <property type="project" value="InterPro"/>
</dbReference>
<dbReference type="Proteomes" id="UP000051086">
    <property type="component" value="Unassembled WGS sequence"/>
</dbReference>
<feature type="coiled-coil region" evidence="1">
    <location>
        <begin position="498"/>
        <end position="542"/>
    </location>
</feature>
<gene>
    <name evidence="3" type="ORF">TL5118_01930</name>
    <name evidence="4" type="ORF">TL5120_01322</name>
</gene>
<keyword evidence="5" id="KW-1185">Reference proteome</keyword>
<dbReference type="Proteomes" id="UP000051887">
    <property type="component" value="Unassembled WGS sequence"/>
</dbReference>
<proteinExistence type="predicted"/>
<evidence type="ECO:0000256" key="1">
    <source>
        <dbReference type="SAM" id="Coils"/>
    </source>
</evidence>
<reference evidence="3 5" key="1">
    <citation type="submission" date="2015-09" db="EMBL/GenBank/DDBJ databases">
        <authorList>
            <person name="Rodrigo-Torres L."/>
            <person name="Arahal D.R."/>
        </authorList>
    </citation>
    <scope>NUCLEOTIDE SEQUENCE [LARGE SCALE GENOMIC DNA]</scope>
    <source>
        <strain evidence="3 5">CECT 5118</strain>
    </source>
</reference>
<dbReference type="GO" id="GO:0031293">
    <property type="term" value="P:membrane protein intracellular domain proteolysis"/>
    <property type="evidence" value="ECO:0007669"/>
    <property type="project" value="TreeGrafter"/>
</dbReference>
<evidence type="ECO:0000313" key="5">
    <source>
        <dbReference type="Proteomes" id="UP000051086"/>
    </source>
</evidence>
<evidence type="ECO:0000313" key="4">
    <source>
        <dbReference type="EMBL" id="CUH71533.1"/>
    </source>
</evidence>
<dbReference type="GO" id="GO:0005737">
    <property type="term" value="C:cytoplasm"/>
    <property type="evidence" value="ECO:0007669"/>
    <property type="project" value="TreeGrafter"/>
</dbReference>
<reference evidence="4 6" key="2">
    <citation type="submission" date="2015-09" db="EMBL/GenBank/DDBJ databases">
        <authorList>
            <consortium name="Swine Surveillance"/>
        </authorList>
    </citation>
    <scope>NUCLEOTIDE SEQUENCE [LARGE SCALE GENOMIC DNA]</scope>
    <source>
        <strain evidence="4 6">5120</strain>
    </source>
</reference>
<feature type="transmembrane region" description="Helical" evidence="2">
    <location>
        <begin position="219"/>
        <end position="238"/>
    </location>
</feature>
<sequence>MSSLRHPDWHLLGDQRFRRRAAIETSHQMFRGEAFVVLSDRITGHHLRLSERAQDLWRLFDGRLTMNEIWDRLMRRPAIAPSQGELVDWVMQLVGAGLILSDHALDPVLLSERGHKRRAQSIEQRLASPLAIKIKLGDPRWLVRLSYPLVRPLFSRFGGVLVLATFLLALTLALLNWGEVTVAADQTLLSQSGLLMLALAYPVMKLLHELSHCYALHRFGGQVREFGVMLLLFFPVPYVEASDASALPDKRARMLVGAAGILSEMLISSVALILWLQVEPGVERAVLFNFVLIGSVSTLLFNGNPLLKFDAYFVLSDWLEMPNLAKRAGEYLQDLYLSRVAGLRPELNLHPGEAGILGTYGILSLGYRLLLTLTIAYMISGWFFVFGVLLAIWATLMSMIWPLAKLFRKGHRMAKTQNRTRSGWIRQALFLGGIGAALTLVPLPFSAKGQGRIVPLPGAEITAATSGVIGRDLLVDGAAAVAGQEVTRLQNPAQTARRQALEINLTALEDELSRSGADVAQRLRLEREREVALTALQQASEQEAALSIPAPLDGRISWQGGQPPPAGSYVYRGDRLGYVIAPEALQISAAFPAAFSGRITAEAQLVMLLPNGQEIRRPVDRARVVDIGQQVPPELLVSTGGPVPEQADRPGMALDSRLILWAAPEGDLSNWAGARVEARVDLGQASAFSQLLFHVERLFLRVTRL</sequence>
<feature type="transmembrane region" description="Helical" evidence="2">
    <location>
        <begin position="258"/>
        <end position="278"/>
    </location>
</feature>
<evidence type="ECO:0000313" key="6">
    <source>
        <dbReference type="Proteomes" id="UP000051887"/>
    </source>
</evidence>
<accession>A0A0P1FSD1</accession>
<evidence type="ECO:0000256" key="2">
    <source>
        <dbReference type="SAM" id="Phobius"/>
    </source>
</evidence>
<dbReference type="OrthoDB" id="9759690at2"/>
<feature type="transmembrane region" description="Helical" evidence="2">
    <location>
        <begin position="188"/>
        <end position="207"/>
    </location>
</feature>
<keyword evidence="2" id="KW-1133">Transmembrane helix</keyword>
<dbReference type="GO" id="GO:0016020">
    <property type="term" value="C:membrane"/>
    <property type="evidence" value="ECO:0007669"/>
    <property type="project" value="InterPro"/>
</dbReference>
<feature type="transmembrane region" description="Helical" evidence="2">
    <location>
        <begin position="375"/>
        <end position="403"/>
    </location>
</feature>
<feature type="transmembrane region" description="Helical" evidence="2">
    <location>
        <begin position="285"/>
        <end position="303"/>
    </location>
</feature>
<dbReference type="EMBL" id="CYSB01000027">
    <property type="protein sequence ID" value="CUH66851.1"/>
    <property type="molecule type" value="Genomic_DNA"/>
</dbReference>
<dbReference type="PANTHER" id="PTHR13325:SF3">
    <property type="entry name" value="MEMBRANE-BOUND TRANSCRIPTION FACTOR SITE-2 PROTEASE"/>
    <property type="match status" value="1"/>
</dbReference>
<evidence type="ECO:0000313" key="3">
    <source>
        <dbReference type="EMBL" id="CUH66851.1"/>
    </source>
</evidence>
<keyword evidence="2" id="KW-0812">Transmembrane</keyword>